<dbReference type="RefSeq" id="WP_095331731.1">
    <property type="nucleotide sequence ID" value="NZ_CP026031.1"/>
</dbReference>
<accession>A0A268FA35</accession>
<dbReference type="KEGG" id="bcir:C2I06_10450"/>
<dbReference type="Proteomes" id="UP000216961">
    <property type="component" value="Unassembled WGS sequence"/>
</dbReference>
<evidence type="ECO:0000313" key="2">
    <source>
        <dbReference type="Proteomes" id="UP000216961"/>
    </source>
</evidence>
<gene>
    <name evidence="1" type="ORF">CHH57_16065</name>
</gene>
<dbReference type="EMBL" id="NPBQ01000097">
    <property type="protein sequence ID" value="PAD82214.1"/>
    <property type="molecule type" value="Genomic_DNA"/>
</dbReference>
<comment type="caution">
    <text evidence="1">The sequence shown here is derived from an EMBL/GenBank/DDBJ whole genome shotgun (WGS) entry which is preliminary data.</text>
</comment>
<name>A0A268FA35_NIACI</name>
<sequence length="79" mass="8994">MEKKIKILTDKISDYQQFGTVLLAVGAFFYIGVIIPKMDKVTGYNEGMLITSIVFLSVSILFFAKAKKLKKLLDEWKES</sequence>
<protein>
    <submittedName>
        <fullName evidence="1">Uncharacterized protein</fullName>
    </submittedName>
</protein>
<dbReference type="AlphaFoldDB" id="A0A268FA35"/>
<evidence type="ECO:0000313" key="1">
    <source>
        <dbReference type="EMBL" id="PAD82214.1"/>
    </source>
</evidence>
<reference evidence="1 2" key="1">
    <citation type="submission" date="2017-07" db="EMBL/GenBank/DDBJ databases">
        <title>Isolation and whole genome analysis of endospore-forming bacteria from heroin.</title>
        <authorList>
            <person name="Kalinowski J."/>
            <person name="Ahrens B."/>
            <person name="Al-Dilaimi A."/>
            <person name="Winkler A."/>
            <person name="Wibberg D."/>
            <person name="Schleenbecker U."/>
            <person name="Ruckert C."/>
            <person name="Wolfel R."/>
            <person name="Grass G."/>
        </authorList>
    </citation>
    <scope>NUCLEOTIDE SEQUENCE [LARGE SCALE GENOMIC DNA]</scope>
    <source>
        <strain evidence="1 2">7521-2</strain>
    </source>
</reference>
<proteinExistence type="predicted"/>
<dbReference type="Pfam" id="PF14143">
    <property type="entry name" value="YrhC"/>
    <property type="match status" value="1"/>
</dbReference>
<dbReference type="InterPro" id="IPR025418">
    <property type="entry name" value="YrhC-like"/>
</dbReference>
<organism evidence="1 2">
    <name type="scientific">Niallia circulans</name>
    <name type="common">Bacillus circulans</name>
    <dbReference type="NCBI Taxonomy" id="1397"/>
    <lineage>
        <taxon>Bacteria</taxon>
        <taxon>Bacillati</taxon>
        <taxon>Bacillota</taxon>
        <taxon>Bacilli</taxon>
        <taxon>Bacillales</taxon>
        <taxon>Bacillaceae</taxon>
        <taxon>Niallia</taxon>
    </lineage>
</organism>